<dbReference type="AlphaFoldDB" id="W1XG33"/>
<reference evidence="1" key="1">
    <citation type="submission" date="2013-12" db="EMBL/GenBank/DDBJ databases">
        <title>A Varibaculum cambriense genome reconstructed from a premature infant gut community with otherwise low bacterial novelty that shifts toward anaerobic metabolism during the third week of life.</title>
        <authorList>
            <person name="Brown C.T."/>
            <person name="Sharon I."/>
            <person name="Thomas B.C."/>
            <person name="Castelle C.J."/>
            <person name="Morowitz M.J."/>
            <person name="Banfield J.F."/>
        </authorList>
    </citation>
    <scope>NUCLEOTIDE SEQUENCE</scope>
</reference>
<proteinExistence type="predicted"/>
<feature type="non-terminal residue" evidence="1">
    <location>
        <position position="1"/>
    </location>
</feature>
<evidence type="ECO:0000313" key="1">
    <source>
        <dbReference type="EMBL" id="ETJ29131.1"/>
    </source>
</evidence>
<comment type="caution">
    <text evidence="1">The sequence shown here is derived from an EMBL/GenBank/DDBJ whole genome shotgun (WGS) entry which is preliminary data.</text>
</comment>
<accession>W1XG33</accession>
<gene>
    <name evidence="1" type="ORF">Q604_UNBC16329G0002</name>
</gene>
<dbReference type="EMBL" id="AZMM01016329">
    <property type="protein sequence ID" value="ETJ29131.1"/>
    <property type="molecule type" value="Genomic_DNA"/>
</dbReference>
<sequence>EVEKIDPDFKEYMITNEINSN</sequence>
<organism evidence="1">
    <name type="scientific">human gut metagenome</name>
    <dbReference type="NCBI Taxonomy" id="408170"/>
    <lineage>
        <taxon>unclassified sequences</taxon>
        <taxon>metagenomes</taxon>
        <taxon>organismal metagenomes</taxon>
    </lineage>
</organism>
<name>W1XG33_9ZZZZ</name>
<protein>
    <submittedName>
        <fullName evidence="1">Uncharacterized protein</fullName>
    </submittedName>
</protein>